<feature type="region of interest" description="Disordered" evidence="1">
    <location>
        <begin position="241"/>
        <end position="293"/>
    </location>
</feature>
<dbReference type="PANTHER" id="PTHR21505:SF12">
    <property type="entry name" value="MADF DOMAIN-CONTAINING PROTEIN-RELATED"/>
    <property type="match status" value="1"/>
</dbReference>
<reference evidence="3 4" key="1">
    <citation type="journal article" date="2015" name="Genome Biol. Evol.">
        <title>The genome of winter moth (Operophtera brumata) provides a genomic perspective on sexual dimorphism and phenology.</title>
        <authorList>
            <person name="Derks M.F."/>
            <person name="Smit S."/>
            <person name="Salis L."/>
            <person name="Schijlen E."/>
            <person name="Bossers A."/>
            <person name="Mateman C."/>
            <person name="Pijl A.S."/>
            <person name="de Ridder D."/>
            <person name="Groenen M.A."/>
            <person name="Visser M.E."/>
            <person name="Megens H.J."/>
        </authorList>
    </citation>
    <scope>NUCLEOTIDE SEQUENCE [LARGE SCALE GENOMIC DNA]</scope>
    <source>
        <strain evidence="3">WM2013NL</strain>
        <tissue evidence="3">Head and thorax</tissue>
    </source>
</reference>
<protein>
    <recommendedName>
        <fullName evidence="2">MADF domain-containing protein</fullName>
    </recommendedName>
</protein>
<organism evidence="3 4">
    <name type="scientific">Operophtera brumata</name>
    <name type="common">Winter moth</name>
    <name type="synonym">Phalaena brumata</name>
    <dbReference type="NCBI Taxonomy" id="104452"/>
    <lineage>
        <taxon>Eukaryota</taxon>
        <taxon>Metazoa</taxon>
        <taxon>Ecdysozoa</taxon>
        <taxon>Arthropoda</taxon>
        <taxon>Hexapoda</taxon>
        <taxon>Insecta</taxon>
        <taxon>Pterygota</taxon>
        <taxon>Neoptera</taxon>
        <taxon>Endopterygota</taxon>
        <taxon>Lepidoptera</taxon>
        <taxon>Glossata</taxon>
        <taxon>Ditrysia</taxon>
        <taxon>Geometroidea</taxon>
        <taxon>Geometridae</taxon>
        <taxon>Larentiinae</taxon>
        <taxon>Operophtera</taxon>
    </lineage>
</organism>
<dbReference type="AlphaFoldDB" id="A0A0L7KNX0"/>
<dbReference type="InterPro" id="IPR006578">
    <property type="entry name" value="MADF-dom"/>
</dbReference>
<dbReference type="SMART" id="SM00595">
    <property type="entry name" value="MADF"/>
    <property type="match status" value="1"/>
</dbReference>
<gene>
    <name evidence="3" type="ORF">OBRU01_23344</name>
</gene>
<dbReference type="EMBL" id="JTDY01007687">
    <property type="protein sequence ID" value="KOB65013.1"/>
    <property type="molecule type" value="Genomic_DNA"/>
</dbReference>
<dbReference type="PANTHER" id="PTHR21505">
    <property type="entry name" value="MADF DOMAIN-CONTAINING PROTEIN-RELATED"/>
    <property type="match status" value="1"/>
</dbReference>
<dbReference type="PROSITE" id="PS51029">
    <property type="entry name" value="MADF"/>
    <property type="match status" value="1"/>
</dbReference>
<proteinExistence type="predicted"/>
<feature type="domain" description="MADF" evidence="2">
    <location>
        <begin position="12"/>
        <end position="98"/>
    </location>
</feature>
<dbReference type="Proteomes" id="UP000037510">
    <property type="component" value="Unassembled WGS sequence"/>
</dbReference>
<dbReference type="Pfam" id="PF10545">
    <property type="entry name" value="MADF_DNA_bdg"/>
    <property type="match status" value="1"/>
</dbReference>
<feature type="region of interest" description="Disordered" evidence="1">
    <location>
        <begin position="115"/>
        <end position="139"/>
    </location>
</feature>
<accession>A0A0L7KNX0</accession>
<sequence length="328" mass="38020">MSTQWSNDRELVFLECYQAEPVLWQTQHEGHKNKNKTHDAWTRISAIMEIPVPDLKKKRDSLMSSYRTYRKKVKDSIHSGASTDEVYKPIWFAYETMDSFLGEGVACNKTINSEQSANNETNEEAQEAGPSRNINSQQMISKTIRRRNNPSELLIAGETVKDCLSTLKTTLSARQPQEDDECDLHGKIIAKKLRLLSEEEREQFICEMYQMLQRYNRRKEPQSPAYFSLARSEIPGYFSPAQTYVSSQSPSPQQQLRATSSRSTYSEPPMQQQRGTSSRSTYSEPPMQQQRAPIQQRIYSAHLLRVTTISYSRRSSNRRRFTSDYNKQ</sequence>
<evidence type="ECO:0000256" key="1">
    <source>
        <dbReference type="SAM" id="MobiDB-lite"/>
    </source>
</evidence>
<feature type="compositionally biased region" description="Low complexity" evidence="1">
    <location>
        <begin position="246"/>
        <end position="255"/>
    </location>
</feature>
<evidence type="ECO:0000313" key="3">
    <source>
        <dbReference type="EMBL" id="KOB65013.1"/>
    </source>
</evidence>
<name>A0A0L7KNX0_OPEBR</name>
<evidence type="ECO:0000313" key="4">
    <source>
        <dbReference type="Proteomes" id="UP000037510"/>
    </source>
</evidence>
<keyword evidence="4" id="KW-1185">Reference proteome</keyword>
<feature type="compositionally biased region" description="Polar residues" evidence="1">
    <location>
        <begin position="256"/>
        <end position="293"/>
    </location>
</feature>
<evidence type="ECO:0000259" key="2">
    <source>
        <dbReference type="PROSITE" id="PS51029"/>
    </source>
</evidence>
<comment type="caution">
    <text evidence="3">The sequence shown here is derived from an EMBL/GenBank/DDBJ whole genome shotgun (WGS) entry which is preliminary data.</text>
</comment>